<name>A0A5B7IBB5_PORTR</name>
<accession>A0A5B7IBB5</accession>
<dbReference type="AlphaFoldDB" id="A0A5B7IBB5"/>
<proteinExistence type="predicted"/>
<protein>
    <submittedName>
        <fullName evidence="2">Uncharacterized protein</fullName>
    </submittedName>
</protein>
<keyword evidence="3" id="KW-1185">Reference proteome</keyword>
<evidence type="ECO:0000313" key="2">
    <source>
        <dbReference type="EMBL" id="MPC78178.1"/>
    </source>
</evidence>
<sequence length="59" mass="6437">MHLPLLKPAHFSSSFSSSLRTPPLLPVSDEGPSKPPGLDVPPQHRQEQQIRDVPGPVCM</sequence>
<evidence type="ECO:0000313" key="3">
    <source>
        <dbReference type="Proteomes" id="UP000324222"/>
    </source>
</evidence>
<organism evidence="2 3">
    <name type="scientific">Portunus trituberculatus</name>
    <name type="common">Swimming crab</name>
    <name type="synonym">Neptunus trituberculatus</name>
    <dbReference type="NCBI Taxonomy" id="210409"/>
    <lineage>
        <taxon>Eukaryota</taxon>
        <taxon>Metazoa</taxon>
        <taxon>Ecdysozoa</taxon>
        <taxon>Arthropoda</taxon>
        <taxon>Crustacea</taxon>
        <taxon>Multicrustacea</taxon>
        <taxon>Malacostraca</taxon>
        <taxon>Eumalacostraca</taxon>
        <taxon>Eucarida</taxon>
        <taxon>Decapoda</taxon>
        <taxon>Pleocyemata</taxon>
        <taxon>Brachyura</taxon>
        <taxon>Eubrachyura</taxon>
        <taxon>Portunoidea</taxon>
        <taxon>Portunidae</taxon>
        <taxon>Portuninae</taxon>
        <taxon>Portunus</taxon>
    </lineage>
</organism>
<dbReference type="EMBL" id="VSRR010047791">
    <property type="protein sequence ID" value="MPC78178.1"/>
    <property type="molecule type" value="Genomic_DNA"/>
</dbReference>
<evidence type="ECO:0000256" key="1">
    <source>
        <dbReference type="SAM" id="MobiDB-lite"/>
    </source>
</evidence>
<dbReference type="Proteomes" id="UP000324222">
    <property type="component" value="Unassembled WGS sequence"/>
</dbReference>
<gene>
    <name evidence="2" type="ORF">E2C01_072660</name>
</gene>
<comment type="caution">
    <text evidence="2">The sequence shown here is derived from an EMBL/GenBank/DDBJ whole genome shotgun (WGS) entry which is preliminary data.</text>
</comment>
<reference evidence="2 3" key="1">
    <citation type="submission" date="2019-05" db="EMBL/GenBank/DDBJ databases">
        <title>Another draft genome of Portunus trituberculatus and its Hox gene families provides insights of decapod evolution.</title>
        <authorList>
            <person name="Jeong J.-H."/>
            <person name="Song I."/>
            <person name="Kim S."/>
            <person name="Choi T."/>
            <person name="Kim D."/>
            <person name="Ryu S."/>
            <person name="Kim W."/>
        </authorList>
    </citation>
    <scope>NUCLEOTIDE SEQUENCE [LARGE SCALE GENOMIC DNA]</scope>
    <source>
        <tissue evidence="2">Muscle</tissue>
    </source>
</reference>
<feature type="region of interest" description="Disordered" evidence="1">
    <location>
        <begin position="1"/>
        <end position="59"/>
    </location>
</feature>